<feature type="compositionally biased region" description="Polar residues" evidence="1">
    <location>
        <begin position="1"/>
        <end position="13"/>
    </location>
</feature>
<dbReference type="EMBL" id="GL385399">
    <property type="protein sequence ID" value="EJT73025.1"/>
    <property type="molecule type" value="Genomic_DNA"/>
</dbReference>
<gene>
    <name evidence="3" type="primary">20350334</name>
    <name evidence="2" type="ORF">GGTG_09876</name>
</gene>
<evidence type="ECO:0000313" key="2">
    <source>
        <dbReference type="EMBL" id="EJT73025.1"/>
    </source>
</evidence>
<dbReference type="VEuPathDB" id="FungiDB:GGTG_09876"/>
<dbReference type="AlphaFoldDB" id="J3P8P1"/>
<dbReference type="OrthoDB" id="5236999at2759"/>
<keyword evidence="4" id="KW-1185">Reference proteome</keyword>
<protein>
    <submittedName>
        <fullName evidence="2 3">Uncharacterized protein</fullName>
    </submittedName>
</protein>
<dbReference type="HOGENOM" id="CLU_1061904_0_0_1"/>
<sequence length="262" mass="26644">MPNETTAQRTASSCPGLGLERPESGTFPHPKFVEPPDPSPVSTDPLIKSPPTAQATTNMLPKVFARKAAAAQATPPAAADIATEAEATLALLDGAAVLIRAGCQAPNASPALPKHAENLTAVRGLVQRIKSQEDLHTPLVGAALEKLKVATMELARLSSAGPAMLATQGFDNAVDAVVQAGKNLRQRLPGDIFTADGNEVKGKYQINAAIGGARGDGRLIVEAKGNKSEDAAQINAPVFGDPAALAGIFAALGGVGAGVSVK</sequence>
<evidence type="ECO:0000313" key="4">
    <source>
        <dbReference type="Proteomes" id="UP000006039"/>
    </source>
</evidence>
<organism evidence="2">
    <name type="scientific">Gaeumannomyces tritici (strain R3-111a-1)</name>
    <name type="common">Wheat and barley take-all root rot fungus</name>
    <name type="synonym">Gaeumannomyces graminis var. tritici</name>
    <dbReference type="NCBI Taxonomy" id="644352"/>
    <lineage>
        <taxon>Eukaryota</taxon>
        <taxon>Fungi</taxon>
        <taxon>Dikarya</taxon>
        <taxon>Ascomycota</taxon>
        <taxon>Pezizomycotina</taxon>
        <taxon>Sordariomycetes</taxon>
        <taxon>Sordariomycetidae</taxon>
        <taxon>Magnaporthales</taxon>
        <taxon>Magnaporthaceae</taxon>
        <taxon>Gaeumannomyces</taxon>
    </lineage>
</organism>
<reference evidence="2" key="3">
    <citation type="submission" date="2010-09" db="EMBL/GenBank/DDBJ databases">
        <title>Annotation of Gaeumannomyces graminis var. tritici R3-111a-1.</title>
        <authorList>
            <consortium name="The Broad Institute Genome Sequencing Platform"/>
            <person name="Ma L.-J."/>
            <person name="Dead R."/>
            <person name="Young S.K."/>
            <person name="Zeng Q."/>
            <person name="Gargeya S."/>
            <person name="Fitzgerald M."/>
            <person name="Haas B."/>
            <person name="Abouelleil A."/>
            <person name="Alvarado L."/>
            <person name="Arachchi H.M."/>
            <person name="Berlin A."/>
            <person name="Brown A."/>
            <person name="Chapman S.B."/>
            <person name="Chen Z."/>
            <person name="Dunbar C."/>
            <person name="Freedman E."/>
            <person name="Gearin G."/>
            <person name="Gellesch M."/>
            <person name="Goldberg J."/>
            <person name="Griggs A."/>
            <person name="Gujja S."/>
            <person name="Heiman D."/>
            <person name="Howarth C."/>
            <person name="Larson L."/>
            <person name="Lui A."/>
            <person name="MacDonald P.J.P."/>
            <person name="Mehta T."/>
            <person name="Montmayeur A."/>
            <person name="Murphy C."/>
            <person name="Neiman D."/>
            <person name="Pearson M."/>
            <person name="Priest M."/>
            <person name="Roberts A."/>
            <person name="Saif S."/>
            <person name="Shea T."/>
            <person name="Shenoy N."/>
            <person name="Sisk P."/>
            <person name="Stolte C."/>
            <person name="Sykes S."/>
            <person name="Yandava C."/>
            <person name="Wortman J."/>
            <person name="Nusbaum C."/>
            <person name="Birren B."/>
        </authorList>
    </citation>
    <scope>NUCLEOTIDE SEQUENCE</scope>
    <source>
        <strain evidence="2">R3-111a-1</strain>
    </source>
</reference>
<evidence type="ECO:0000313" key="3">
    <source>
        <dbReference type="EnsemblFungi" id="EJT73025"/>
    </source>
</evidence>
<reference evidence="4" key="1">
    <citation type="submission" date="2010-07" db="EMBL/GenBank/DDBJ databases">
        <title>The genome sequence of Gaeumannomyces graminis var. tritici strain R3-111a-1.</title>
        <authorList>
            <consortium name="The Broad Institute Genome Sequencing Platform"/>
            <person name="Ma L.-J."/>
            <person name="Dead R."/>
            <person name="Young S."/>
            <person name="Zeng Q."/>
            <person name="Koehrsen M."/>
            <person name="Alvarado L."/>
            <person name="Berlin A."/>
            <person name="Chapman S.B."/>
            <person name="Chen Z."/>
            <person name="Freedman E."/>
            <person name="Gellesch M."/>
            <person name="Goldberg J."/>
            <person name="Griggs A."/>
            <person name="Gujja S."/>
            <person name="Heilman E.R."/>
            <person name="Heiman D."/>
            <person name="Hepburn T."/>
            <person name="Howarth C."/>
            <person name="Jen D."/>
            <person name="Larson L."/>
            <person name="Mehta T."/>
            <person name="Neiman D."/>
            <person name="Pearson M."/>
            <person name="Roberts A."/>
            <person name="Saif S."/>
            <person name="Shea T."/>
            <person name="Shenoy N."/>
            <person name="Sisk P."/>
            <person name="Stolte C."/>
            <person name="Sykes S."/>
            <person name="Walk T."/>
            <person name="White J."/>
            <person name="Yandava C."/>
            <person name="Haas B."/>
            <person name="Nusbaum C."/>
            <person name="Birren B."/>
        </authorList>
    </citation>
    <scope>NUCLEOTIDE SEQUENCE [LARGE SCALE GENOMIC DNA]</scope>
    <source>
        <strain evidence="4">R3-111a-1</strain>
    </source>
</reference>
<dbReference type="Proteomes" id="UP000006039">
    <property type="component" value="Unassembled WGS sequence"/>
</dbReference>
<proteinExistence type="predicted"/>
<reference evidence="3" key="5">
    <citation type="submission" date="2018-04" db="UniProtKB">
        <authorList>
            <consortium name="EnsemblFungi"/>
        </authorList>
    </citation>
    <scope>IDENTIFICATION</scope>
    <source>
        <strain evidence="3">R3-111a-1</strain>
    </source>
</reference>
<dbReference type="eggNOG" id="ENOG502RNA8">
    <property type="taxonomic scope" value="Eukaryota"/>
</dbReference>
<name>J3P8P1_GAET3</name>
<reference evidence="2" key="2">
    <citation type="submission" date="2010-07" db="EMBL/GenBank/DDBJ databases">
        <authorList>
            <consortium name="The Broad Institute Genome Sequencing Platform"/>
            <consortium name="Broad Institute Genome Sequencing Center for Infectious Disease"/>
            <person name="Ma L.-J."/>
            <person name="Dead R."/>
            <person name="Young S."/>
            <person name="Zeng Q."/>
            <person name="Koehrsen M."/>
            <person name="Alvarado L."/>
            <person name="Berlin A."/>
            <person name="Chapman S.B."/>
            <person name="Chen Z."/>
            <person name="Freedman E."/>
            <person name="Gellesch M."/>
            <person name="Goldberg J."/>
            <person name="Griggs A."/>
            <person name="Gujja S."/>
            <person name="Heilman E.R."/>
            <person name="Heiman D."/>
            <person name="Hepburn T."/>
            <person name="Howarth C."/>
            <person name="Jen D."/>
            <person name="Larson L."/>
            <person name="Mehta T."/>
            <person name="Neiman D."/>
            <person name="Pearson M."/>
            <person name="Roberts A."/>
            <person name="Saif S."/>
            <person name="Shea T."/>
            <person name="Shenoy N."/>
            <person name="Sisk P."/>
            <person name="Stolte C."/>
            <person name="Sykes S."/>
            <person name="Walk T."/>
            <person name="White J."/>
            <person name="Yandava C."/>
            <person name="Haas B."/>
            <person name="Nusbaum C."/>
            <person name="Birren B."/>
        </authorList>
    </citation>
    <scope>NUCLEOTIDE SEQUENCE</scope>
    <source>
        <strain evidence="2">R3-111a-1</strain>
    </source>
</reference>
<reference evidence="3" key="4">
    <citation type="journal article" date="2015" name="G3 (Bethesda)">
        <title>Genome sequences of three phytopathogenic species of the Magnaporthaceae family of fungi.</title>
        <authorList>
            <person name="Okagaki L.H."/>
            <person name="Nunes C.C."/>
            <person name="Sailsbery J."/>
            <person name="Clay B."/>
            <person name="Brown D."/>
            <person name="John T."/>
            <person name="Oh Y."/>
            <person name="Young N."/>
            <person name="Fitzgerald M."/>
            <person name="Haas B.J."/>
            <person name="Zeng Q."/>
            <person name="Young S."/>
            <person name="Adiconis X."/>
            <person name="Fan L."/>
            <person name="Levin J.Z."/>
            <person name="Mitchell T.K."/>
            <person name="Okubara P.A."/>
            <person name="Farman M.L."/>
            <person name="Kohn L.M."/>
            <person name="Birren B."/>
            <person name="Ma L.-J."/>
            <person name="Dean R.A."/>
        </authorList>
    </citation>
    <scope>NUCLEOTIDE SEQUENCE</scope>
    <source>
        <strain evidence="3">R3-111a-1</strain>
    </source>
</reference>
<dbReference type="EnsemblFungi" id="EJT73025">
    <property type="protein sequence ID" value="EJT73025"/>
    <property type="gene ID" value="GGTG_09876"/>
</dbReference>
<accession>J3P8P1</accession>
<dbReference type="GeneID" id="20350334"/>
<feature type="region of interest" description="Disordered" evidence="1">
    <location>
        <begin position="1"/>
        <end position="53"/>
    </location>
</feature>
<dbReference type="RefSeq" id="XP_009225999.1">
    <property type="nucleotide sequence ID" value="XM_009227735.1"/>
</dbReference>
<evidence type="ECO:0000256" key="1">
    <source>
        <dbReference type="SAM" id="MobiDB-lite"/>
    </source>
</evidence>